<feature type="region of interest" description="Disordered" evidence="1">
    <location>
        <begin position="90"/>
        <end position="138"/>
    </location>
</feature>
<evidence type="ECO:0000256" key="1">
    <source>
        <dbReference type="SAM" id="MobiDB-lite"/>
    </source>
</evidence>
<keyword evidence="3" id="KW-1185">Reference proteome</keyword>
<proteinExistence type="predicted"/>
<feature type="compositionally biased region" description="Polar residues" evidence="1">
    <location>
        <begin position="100"/>
        <end position="115"/>
    </location>
</feature>
<comment type="caution">
    <text evidence="2">The sequence shown here is derived from an EMBL/GenBank/DDBJ whole genome shotgun (WGS) entry which is preliminary data.</text>
</comment>
<feature type="compositionally biased region" description="Polar residues" evidence="1">
    <location>
        <begin position="165"/>
        <end position="177"/>
    </location>
</feature>
<feature type="compositionally biased region" description="Polar residues" evidence="1">
    <location>
        <begin position="125"/>
        <end position="138"/>
    </location>
</feature>
<reference evidence="2 3" key="1">
    <citation type="journal article" date="2020" name="Mol. Biol. Evol.">
        <title>Distinct Expression and Methylation Patterns for Genes with Different Fates following a Single Whole-Genome Duplication in Flowering Plants.</title>
        <authorList>
            <person name="Shi T."/>
            <person name="Rahmani R.S."/>
            <person name="Gugger P.F."/>
            <person name="Wang M."/>
            <person name="Li H."/>
            <person name="Zhang Y."/>
            <person name="Li Z."/>
            <person name="Wang Q."/>
            <person name="Van de Peer Y."/>
            <person name="Marchal K."/>
            <person name="Chen J."/>
        </authorList>
    </citation>
    <scope>NUCLEOTIDE SEQUENCE [LARGE SCALE GENOMIC DNA]</scope>
    <source>
        <tissue evidence="2">Leaf</tissue>
    </source>
</reference>
<evidence type="ECO:0000313" key="2">
    <source>
        <dbReference type="EMBL" id="DAD29842.1"/>
    </source>
</evidence>
<name>A0A822YC15_NELNU</name>
<feature type="compositionally biased region" description="Basic and acidic residues" evidence="1">
    <location>
        <begin position="154"/>
        <end position="164"/>
    </location>
</feature>
<dbReference type="Proteomes" id="UP000607653">
    <property type="component" value="Unassembled WGS sequence"/>
</dbReference>
<dbReference type="PANTHER" id="PTHR36373:SF1">
    <property type="entry name" value="EXPRESSED PROTEIN"/>
    <property type="match status" value="1"/>
</dbReference>
<dbReference type="PANTHER" id="PTHR36373">
    <property type="entry name" value="EXPRESSED PROTEIN"/>
    <property type="match status" value="1"/>
</dbReference>
<protein>
    <submittedName>
        <fullName evidence="2">Uncharacterized protein</fullName>
    </submittedName>
</protein>
<dbReference type="AlphaFoldDB" id="A0A822YC15"/>
<gene>
    <name evidence="2" type="ORF">HUJ06_031310</name>
</gene>
<evidence type="ECO:0000313" key="3">
    <source>
        <dbReference type="Proteomes" id="UP000607653"/>
    </source>
</evidence>
<feature type="region of interest" description="Disordered" evidence="1">
    <location>
        <begin position="213"/>
        <end position="278"/>
    </location>
</feature>
<organism evidence="2 3">
    <name type="scientific">Nelumbo nucifera</name>
    <name type="common">Sacred lotus</name>
    <dbReference type="NCBI Taxonomy" id="4432"/>
    <lineage>
        <taxon>Eukaryota</taxon>
        <taxon>Viridiplantae</taxon>
        <taxon>Streptophyta</taxon>
        <taxon>Embryophyta</taxon>
        <taxon>Tracheophyta</taxon>
        <taxon>Spermatophyta</taxon>
        <taxon>Magnoliopsida</taxon>
        <taxon>Proteales</taxon>
        <taxon>Nelumbonaceae</taxon>
        <taxon>Nelumbo</taxon>
    </lineage>
</organism>
<dbReference type="EMBL" id="DUZY01000002">
    <property type="protein sequence ID" value="DAD29842.1"/>
    <property type="molecule type" value="Genomic_DNA"/>
</dbReference>
<sequence length="278" mass="31736">MEPAKIDWKNIDSRFVEDELYEHINAPKWVDLSAPDEHVDDEAWFCRPECRHPKIAEDFLRSTPTSKAKHLRSISVSEILPLGDRNRKDANLKRRGLIPSSASSPRILKSDTTTPSKPPRRFQQDIENNNPNFSSPLQNYEAKIKKAAIKSSTERKKLLDDSPSHADTSQNDRYPQLKSTLSARNLFAGRDILNQITEFCNELKKLAMRAKEREKLEKSNAKKNAVDGEKSDQTCGGRGEESEKEKEKKKPLLGAEKENSEATEKSNGKEKQQKRPRK</sequence>
<accession>A0A822YC15</accession>
<feature type="region of interest" description="Disordered" evidence="1">
    <location>
        <begin position="154"/>
        <end position="177"/>
    </location>
</feature>